<name>A0A9Q0QV06_9MAGN</name>
<dbReference type="PANTHER" id="PTHR12941">
    <property type="entry name" value="ER MEMBRANE PROTEIN COMPLEX"/>
    <property type="match status" value="1"/>
</dbReference>
<dbReference type="PANTHER" id="PTHR12941:SF10">
    <property type="entry name" value="ER MEMBRANE PROTEIN COMPLEX SUBUNIT 8_9 HOMOLOG"/>
    <property type="match status" value="1"/>
</dbReference>
<protein>
    <recommendedName>
        <fullName evidence="3">MPN domain-containing protein</fullName>
    </recommendedName>
</protein>
<accession>A0A9Q0QV06</accession>
<dbReference type="OrthoDB" id="194468at2759"/>
<dbReference type="EMBL" id="JAMYWD010000004">
    <property type="protein sequence ID" value="KAJ4972825.1"/>
    <property type="molecule type" value="Genomic_DNA"/>
</dbReference>
<keyword evidence="2" id="KW-1185">Reference proteome</keyword>
<dbReference type="GO" id="GO:0072546">
    <property type="term" value="C:EMC complex"/>
    <property type="evidence" value="ECO:0007669"/>
    <property type="project" value="InterPro"/>
</dbReference>
<dbReference type="CDD" id="cd08060">
    <property type="entry name" value="MPN_UPF0172"/>
    <property type="match status" value="1"/>
</dbReference>
<sequence>MSIQGLPTFSSKPKRAKVSFVSRTKSAACEERSPVAAAKITRSGCWESWAHKTSAVNGILVGCLGKNDEAIDIVDAVPLSHSLIGLLPTLEIALTQIEEHFGAQGLSIVGYYHANERYDNFELGNAAKKIGDHICRYFAQAAVFLLDNKKLETLPKGKDRNPVFQLYIRDASKNWKQAGSDGSIRLSIKEPSANLVLMDYISSEKWRDIVDFDDHLDDISNDWLNPDLVK</sequence>
<proteinExistence type="predicted"/>
<dbReference type="Proteomes" id="UP001141806">
    <property type="component" value="Unassembled WGS sequence"/>
</dbReference>
<dbReference type="InterPro" id="IPR005366">
    <property type="entry name" value="EMC8/9"/>
</dbReference>
<evidence type="ECO:0000313" key="1">
    <source>
        <dbReference type="EMBL" id="KAJ4972825.1"/>
    </source>
</evidence>
<dbReference type="Pfam" id="PF03665">
    <property type="entry name" value="UPF0172"/>
    <property type="match status" value="1"/>
</dbReference>
<dbReference type="AlphaFoldDB" id="A0A9Q0QV06"/>
<gene>
    <name evidence="1" type="ORF">NE237_005999</name>
</gene>
<reference evidence="1" key="1">
    <citation type="journal article" date="2023" name="Plant J.">
        <title>The genome of the king protea, Protea cynaroides.</title>
        <authorList>
            <person name="Chang J."/>
            <person name="Duong T.A."/>
            <person name="Schoeman C."/>
            <person name="Ma X."/>
            <person name="Roodt D."/>
            <person name="Barker N."/>
            <person name="Li Z."/>
            <person name="Van de Peer Y."/>
            <person name="Mizrachi E."/>
        </authorList>
    </citation>
    <scope>NUCLEOTIDE SEQUENCE</scope>
    <source>
        <tissue evidence="1">Young leaves</tissue>
    </source>
</reference>
<evidence type="ECO:0000313" key="2">
    <source>
        <dbReference type="Proteomes" id="UP001141806"/>
    </source>
</evidence>
<comment type="caution">
    <text evidence="1">The sequence shown here is derived from an EMBL/GenBank/DDBJ whole genome shotgun (WGS) entry which is preliminary data.</text>
</comment>
<organism evidence="1 2">
    <name type="scientific">Protea cynaroides</name>
    <dbReference type="NCBI Taxonomy" id="273540"/>
    <lineage>
        <taxon>Eukaryota</taxon>
        <taxon>Viridiplantae</taxon>
        <taxon>Streptophyta</taxon>
        <taxon>Embryophyta</taxon>
        <taxon>Tracheophyta</taxon>
        <taxon>Spermatophyta</taxon>
        <taxon>Magnoliopsida</taxon>
        <taxon>Proteales</taxon>
        <taxon>Proteaceae</taxon>
        <taxon>Protea</taxon>
    </lineage>
</organism>
<evidence type="ECO:0008006" key="3">
    <source>
        <dbReference type="Google" id="ProtNLM"/>
    </source>
</evidence>